<evidence type="ECO:0000256" key="11">
    <source>
        <dbReference type="ARBA" id="ARBA00035134"/>
    </source>
</evidence>
<sequence length="664" mass="77253">MAISIQCLHRSSISNLTKIIRFLSSNNQLRVQSRACSQSSIRQNDIKDDDIDISQVVIPKKIHREPTAILRALSATVERDSTGPDYCFIDDPYLTTFEHHNKKKHAEAIGAGRRAARFIIDNYPKGFLKYRNYPERYLPTCEPKQIQYKFKNPCEEALKERIRLRNVSDAIEVFDFLKSTNDEVSLDTKLDLLDLLCVYNCRKPPIDAIKEEKLYSKFYENVHLEPSWRKNNEAEKLFKELPTKPARAYNTLLQGRAEHGDNESAQKLYLEMVSSKIPVDLESYNKLIQSYSKIADSMDPIENLLTEMEANGVKPTVKTFEAVLSVLAWIGTSDKSYAITVFNEMKKLNIEPTLGCFRFLLDIVYSPHSSAYVLKMEGTKRHRDPYLLHQVMDYLEANYVFHEDNMESYFLSSSFCIQVMMIISRNLRDDELCGKLLKFYDKNPNLMSDRGGLLHNWYFQFLIQQGDIHKVMKEFRRLIPYTTAMKKEYVDLFPLIELTEEYHYLLDIWTALSMGEYYRFQNEIQMFFSLVAKQTFKDDLQNQFCNMVDTLVEKRNKTLLLSNEKFRITISADLICKLILVYLNGNQLNKAWQLFIDLATNRKRFPGMANVQALSQLASTCLEEEVVTKAMEVITFMSEEEMPISPKLIASIQEKDKKEASKDL</sequence>
<comment type="subcellular location">
    <subcellularLocation>
        <location evidence="1">Mitochondrion</location>
    </subcellularLocation>
</comment>
<evidence type="ECO:0000256" key="5">
    <source>
        <dbReference type="ARBA" id="ARBA00022845"/>
    </source>
</evidence>
<dbReference type="GO" id="GO:0006417">
    <property type="term" value="P:regulation of translation"/>
    <property type="evidence" value="ECO:0007669"/>
    <property type="project" value="UniProtKB-KW"/>
</dbReference>
<evidence type="ECO:0000256" key="1">
    <source>
        <dbReference type="ARBA" id="ARBA00004173"/>
    </source>
</evidence>
<dbReference type="HOGENOM" id="CLU_026264_0_1_1"/>
<organism evidence="13 14">
    <name type="scientific">Lottia gigantea</name>
    <name type="common">Giant owl limpet</name>
    <dbReference type="NCBI Taxonomy" id="225164"/>
    <lineage>
        <taxon>Eukaryota</taxon>
        <taxon>Metazoa</taxon>
        <taxon>Spiralia</taxon>
        <taxon>Lophotrochozoa</taxon>
        <taxon>Mollusca</taxon>
        <taxon>Gastropoda</taxon>
        <taxon>Patellogastropoda</taxon>
        <taxon>Lottioidea</taxon>
        <taxon>Lottiidae</taxon>
        <taxon>Lottia</taxon>
    </lineage>
</organism>
<dbReference type="OMA" id="NASCCLQ"/>
<gene>
    <name evidence="13" type="ORF">LOTGIDRAFT_232120</name>
</gene>
<keyword evidence="3" id="KW-0699">rRNA-binding</keyword>
<feature type="repeat" description="PPR" evidence="12">
    <location>
        <begin position="280"/>
        <end position="315"/>
    </location>
</feature>
<evidence type="ECO:0000256" key="6">
    <source>
        <dbReference type="ARBA" id="ARBA00022884"/>
    </source>
</evidence>
<dbReference type="AlphaFoldDB" id="V4ADP1"/>
<comment type="similarity">
    <text evidence="2">Belongs to the mitochondrion-specific ribosomal protein mS39 family.</text>
</comment>
<evidence type="ECO:0000313" key="13">
    <source>
        <dbReference type="EMBL" id="ESO94967.1"/>
    </source>
</evidence>
<dbReference type="OrthoDB" id="185373at2759"/>
<keyword evidence="7" id="KW-0809">Transit peptide</keyword>
<dbReference type="GO" id="GO:0019843">
    <property type="term" value="F:rRNA binding"/>
    <property type="evidence" value="ECO:0007669"/>
    <property type="project" value="UniProtKB-KW"/>
</dbReference>
<keyword evidence="8" id="KW-0689">Ribosomal protein</keyword>
<dbReference type="RefSeq" id="XP_009054172.1">
    <property type="nucleotide sequence ID" value="XM_009055924.1"/>
</dbReference>
<dbReference type="InterPro" id="IPR011990">
    <property type="entry name" value="TPR-like_helical_dom_sf"/>
</dbReference>
<dbReference type="GO" id="GO:0032543">
    <property type="term" value="P:mitochondrial translation"/>
    <property type="evidence" value="ECO:0007669"/>
    <property type="project" value="InterPro"/>
</dbReference>
<keyword evidence="5" id="KW-0810">Translation regulation</keyword>
<dbReference type="STRING" id="225164.V4ADP1"/>
<dbReference type="Proteomes" id="UP000030746">
    <property type="component" value="Unassembled WGS sequence"/>
</dbReference>
<dbReference type="PROSITE" id="PS51375">
    <property type="entry name" value="PPR"/>
    <property type="match status" value="2"/>
</dbReference>
<dbReference type="GO" id="GO:0043024">
    <property type="term" value="F:ribosomal small subunit binding"/>
    <property type="evidence" value="ECO:0007669"/>
    <property type="project" value="InterPro"/>
</dbReference>
<dbReference type="InterPro" id="IPR037387">
    <property type="entry name" value="PTCD3"/>
</dbReference>
<dbReference type="PANTHER" id="PTHR16276:SF1">
    <property type="entry name" value="SMALL RIBOSOMAL SUBUNIT PROTEIN MS39"/>
    <property type="match status" value="1"/>
</dbReference>
<name>V4ADP1_LOTGI</name>
<dbReference type="GO" id="GO:1990904">
    <property type="term" value="C:ribonucleoprotein complex"/>
    <property type="evidence" value="ECO:0007669"/>
    <property type="project" value="UniProtKB-KW"/>
</dbReference>
<reference evidence="13 14" key="1">
    <citation type="journal article" date="2013" name="Nature">
        <title>Insights into bilaterian evolution from three spiralian genomes.</title>
        <authorList>
            <person name="Simakov O."/>
            <person name="Marletaz F."/>
            <person name="Cho S.J."/>
            <person name="Edsinger-Gonzales E."/>
            <person name="Havlak P."/>
            <person name="Hellsten U."/>
            <person name="Kuo D.H."/>
            <person name="Larsson T."/>
            <person name="Lv J."/>
            <person name="Arendt D."/>
            <person name="Savage R."/>
            <person name="Osoegawa K."/>
            <person name="de Jong P."/>
            <person name="Grimwood J."/>
            <person name="Chapman J.A."/>
            <person name="Shapiro H."/>
            <person name="Aerts A."/>
            <person name="Otillar R.P."/>
            <person name="Terry A.Y."/>
            <person name="Boore J.L."/>
            <person name="Grigoriev I.V."/>
            <person name="Lindberg D.R."/>
            <person name="Seaver E.C."/>
            <person name="Weisblat D.A."/>
            <person name="Putnam N.H."/>
            <person name="Rokhsar D.S."/>
        </authorList>
    </citation>
    <scope>NUCLEOTIDE SEQUENCE [LARGE SCALE GENOMIC DNA]</scope>
</reference>
<dbReference type="EMBL" id="KB201701">
    <property type="protein sequence ID" value="ESO94967.1"/>
    <property type="molecule type" value="Genomic_DNA"/>
</dbReference>
<dbReference type="Pfam" id="PF22330">
    <property type="entry name" value="Rib_mS39_PPR"/>
    <property type="match status" value="1"/>
</dbReference>
<evidence type="ECO:0000256" key="4">
    <source>
        <dbReference type="ARBA" id="ARBA00022737"/>
    </source>
</evidence>
<keyword evidence="10" id="KW-0687">Ribonucleoprotein</keyword>
<keyword evidence="4" id="KW-0677">Repeat</keyword>
<evidence type="ECO:0000256" key="10">
    <source>
        <dbReference type="ARBA" id="ARBA00023274"/>
    </source>
</evidence>
<dbReference type="InterPro" id="IPR002885">
    <property type="entry name" value="PPR_rpt"/>
</dbReference>
<keyword evidence="14" id="KW-1185">Reference proteome</keyword>
<dbReference type="GO" id="GO:0005840">
    <property type="term" value="C:ribosome"/>
    <property type="evidence" value="ECO:0007669"/>
    <property type="project" value="UniProtKB-KW"/>
</dbReference>
<keyword evidence="9" id="KW-0496">Mitochondrion</keyword>
<evidence type="ECO:0000256" key="7">
    <source>
        <dbReference type="ARBA" id="ARBA00022946"/>
    </source>
</evidence>
<dbReference type="InterPro" id="IPR055063">
    <property type="entry name" value="Rib_mS39_PPR"/>
</dbReference>
<evidence type="ECO:0000313" key="14">
    <source>
        <dbReference type="Proteomes" id="UP000030746"/>
    </source>
</evidence>
<dbReference type="GeneID" id="20248812"/>
<dbReference type="KEGG" id="lgi:LOTGIDRAFT_232120"/>
<evidence type="ECO:0000256" key="3">
    <source>
        <dbReference type="ARBA" id="ARBA00022730"/>
    </source>
</evidence>
<accession>V4ADP1</accession>
<dbReference type="GO" id="GO:0005739">
    <property type="term" value="C:mitochondrion"/>
    <property type="evidence" value="ECO:0007669"/>
    <property type="project" value="UniProtKB-SubCell"/>
</dbReference>
<dbReference type="PANTHER" id="PTHR16276">
    <property type="entry name" value="PENTATRICOPEPTIDE REPEAT DOMAIN-CONTAINING PROTEIN 3"/>
    <property type="match status" value="1"/>
</dbReference>
<feature type="repeat" description="PPR" evidence="12">
    <location>
        <begin position="245"/>
        <end position="279"/>
    </location>
</feature>
<evidence type="ECO:0000256" key="2">
    <source>
        <dbReference type="ARBA" id="ARBA00008551"/>
    </source>
</evidence>
<proteinExistence type="inferred from homology"/>
<dbReference type="Pfam" id="PF13812">
    <property type="entry name" value="PPR_3"/>
    <property type="match status" value="1"/>
</dbReference>
<protein>
    <recommendedName>
        <fullName evidence="11">Small ribosomal subunit protein mS39</fullName>
    </recommendedName>
</protein>
<dbReference type="CTD" id="20248812"/>
<evidence type="ECO:0000256" key="8">
    <source>
        <dbReference type="ARBA" id="ARBA00022980"/>
    </source>
</evidence>
<dbReference type="Gene3D" id="1.25.40.10">
    <property type="entry name" value="Tetratricopeptide repeat domain"/>
    <property type="match status" value="1"/>
</dbReference>
<evidence type="ECO:0000256" key="9">
    <source>
        <dbReference type="ARBA" id="ARBA00023128"/>
    </source>
</evidence>
<keyword evidence="6" id="KW-0694">RNA-binding</keyword>
<evidence type="ECO:0000256" key="12">
    <source>
        <dbReference type="PROSITE-ProRule" id="PRU00708"/>
    </source>
</evidence>